<proteinExistence type="predicted"/>
<dbReference type="InterPro" id="IPR051320">
    <property type="entry name" value="Viral_Replic_Matur_Polypro"/>
</dbReference>
<dbReference type="Gene3D" id="3.30.70.270">
    <property type="match status" value="1"/>
</dbReference>
<dbReference type="AlphaFoldDB" id="A0A370TH08"/>
<dbReference type="OrthoDB" id="5425374at2759"/>
<name>A0A370TH08_9HELO</name>
<gene>
    <name evidence="1" type="ORF">BP5553_07610</name>
</gene>
<dbReference type="PANTHER" id="PTHR33064">
    <property type="entry name" value="POL PROTEIN"/>
    <property type="match status" value="1"/>
</dbReference>
<evidence type="ECO:0000313" key="2">
    <source>
        <dbReference type="Proteomes" id="UP000254866"/>
    </source>
</evidence>
<dbReference type="STRING" id="2656787.A0A370TH08"/>
<dbReference type="SUPFAM" id="SSF56672">
    <property type="entry name" value="DNA/RNA polymerases"/>
    <property type="match status" value="1"/>
</dbReference>
<dbReference type="InterPro" id="IPR043128">
    <property type="entry name" value="Rev_trsase/Diguanyl_cyclase"/>
</dbReference>
<accession>A0A370TH08</accession>
<dbReference type="Proteomes" id="UP000254866">
    <property type="component" value="Unassembled WGS sequence"/>
</dbReference>
<dbReference type="Gene3D" id="3.10.10.10">
    <property type="entry name" value="HIV Type 1 Reverse Transcriptase, subunit A, domain 1"/>
    <property type="match status" value="1"/>
</dbReference>
<dbReference type="EMBL" id="NPIC01000007">
    <property type="protein sequence ID" value="RDL34482.1"/>
    <property type="molecule type" value="Genomic_DNA"/>
</dbReference>
<protein>
    <recommendedName>
        <fullName evidence="3">Reverse transcriptase domain-containing protein</fullName>
    </recommendedName>
</protein>
<organism evidence="1 2">
    <name type="scientific">Venustampulla echinocandica</name>
    <dbReference type="NCBI Taxonomy" id="2656787"/>
    <lineage>
        <taxon>Eukaryota</taxon>
        <taxon>Fungi</taxon>
        <taxon>Dikarya</taxon>
        <taxon>Ascomycota</taxon>
        <taxon>Pezizomycotina</taxon>
        <taxon>Leotiomycetes</taxon>
        <taxon>Helotiales</taxon>
        <taxon>Pleuroascaceae</taxon>
        <taxon>Venustampulla</taxon>
    </lineage>
</organism>
<sequence>MILGEELWPRERDLIVEMLFKREKAIAFDFSECGRVSGDVCPLQEIRIIPHEAWQSPGFPVPKYLRSQVVEMLEERIKAGTLEYCHGLYRNQWFLVKKKSGAYRIVDTAMKYNAVTIRDANLPPNIDEISDDFAAFMTPLGLLRHTTLVQGATNSVVQFIRVRQTIFKDYVPARARIFIDDIPVLGLYSKYGDEEEVPGIRRFVLEYVKNLDLVLADIERAGATIGPKSQFGVAGLKFVGFPTYNDQTEVRAFLGVCVYYRIWILSFATKAELLYQLLKKGAVFVWIQEHDTAMDQLKLDLTTAPVLARLDVSKNAGLIILGVDASLKGWGMVLM</sequence>
<dbReference type="GeneID" id="43600459"/>
<reference evidence="1 2" key="1">
    <citation type="journal article" date="2018" name="IMA Fungus">
        <title>IMA Genome-F 9: Draft genome sequence of Annulohypoxylon stygium, Aspergillus mulundensis, Berkeleyomyces basicola (syn. Thielaviopsis basicola), Ceratocystis smalleyi, two Cercospora beticola strains, Coleophoma cylindrospora, Fusarium fracticaudum, Phialophora cf. hyalina, and Morchella septimelata.</title>
        <authorList>
            <person name="Wingfield B.D."/>
            <person name="Bills G.F."/>
            <person name="Dong Y."/>
            <person name="Huang W."/>
            <person name="Nel W.J."/>
            <person name="Swalarsk-Parry B.S."/>
            <person name="Vaghefi N."/>
            <person name="Wilken P.M."/>
            <person name="An Z."/>
            <person name="de Beer Z.W."/>
            <person name="De Vos L."/>
            <person name="Chen L."/>
            <person name="Duong T.A."/>
            <person name="Gao Y."/>
            <person name="Hammerbacher A."/>
            <person name="Kikkert J.R."/>
            <person name="Li Y."/>
            <person name="Li H."/>
            <person name="Li K."/>
            <person name="Li Q."/>
            <person name="Liu X."/>
            <person name="Ma X."/>
            <person name="Naidoo K."/>
            <person name="Pethybridge S.J."/>
            <person name="Sun J."/>
            <person name="Steenkamp E.T."/>
            <person name="van der Nest M.A."/>
            <person name="van Wyk S."/>
            <person name="Wingfield M.J."/>
            <person name="Xiong C."/>
            <person name="Yue Q."/>
            <person name="Zhang X."/>
        </authorList>
    </citation>
    <scope>NUCLEOTIDE SEQUENCE [LARGE SCALE GENOMIC DNA]</scope>
    <source>
        <strain evidence="1 2">BP 5553</strain>
    </source>
</reference>
<dbReference type="InterPro" id="IPR043502">
    <property type="entry name" value="DNA/RNA_pol_sf"/>
</dbReference>
<evidence type="ECO:0000313" key="1">
    <source>
        <dbReference type="EMBL" id="RDL34482.1"/>
    </source>
</evidence>
<dbReference type="PANTHER" id="PTHR33064:SF37">
    <property type="entry name" value="RIBONUCLEASE H"/>
    <property type="match status" value="1"/>
</dbReference>
<comment type="caution">
    <text evidence="1">The sequence shown here is derived from an EMBL/GenBank/DDBJ whole genome shotgun (WGS) entry which is preliminary data.</text>
</comment>
<keyword evidence="2" id="KW-1185">Reference proteome</keyword>
<dbReference type="RefSeq" id="XP_031867464.1">
    <property type="nucleotide sequence ID" value="XM_032016233.1"/>
</dbReference>
<dbReference type="CDD" id="cd01647">
    <property type="entry name" value="RT_LTR"/>
    <property type="match status" value="1"/>
</dbReference>
<evidence type="ECO:0008006" key="3">
    <source>
        <dbReference type="Google" id="ProtNLM"/>
    </source>
</evidence>